<dbReference type="SUPFAM" id="SSF48613">
    <property type="entry name" value="Heme oxygenase-like"/>
    <property type="match status" value="1"/>
</dbReference>
<dbReference type="InterPro" id="IPR016084">
    <property type="entry name" value="Haem_Oase-like_multi-hlx"/>
</dbReference>
<name>A0A1V2EV39_9SPHN</name>
<feature type="region of interest" description="Disordered" evidence="1">
    <location>
        <begin position="1"/>
        <end position="24"/>
    </location>
</feature>
<sequence length="247" mass="26473">MAFAEAMIRGTSNRPPSLAPRGPTEEVRLPFRKVVAPISAAMHCPAVTRNTRMDVIDLPLSRRLKASTHATHDRLDQSIMAAASFATLDGYRRFVRVQRAFHRDIDALYKVPALRALLPGLDERRRLPLIDADLADLGEPPASDAPPLMEGGERAPDVATALGWLYVAEGSNLGAALLRKEAAKLGLSDTHGARHLAPAADGPASQWRDFTSALDAAALTDAEVERAIAGANAAFARVQTLVDAEFG</sequence>
<organism evidence="2 3">
    <name type="scientific">Sphingomonas jeddahensis</name>
    <dbReference type="NCBI Taxonomy" id="1915074"/>
    <lineage>
        <taxon>Bacteria</taxon>
        <taxon>Pseudomonadati</taxon>
        <taxon>Pseudomonadota</taxon>
        <taxon>Alphaproteobacteria</taxon>
        <taxon>Sphingomonadales</taxon>
        <taxon>Sphingomonadaceae</taxon>
        <taxon>Sphingomonas</taxon>
    </lineage>
</organism>
<proteinExistence type="predicted"/>
<comment type="caution">
    <text evidence="2">The sequence shown here is derived from an EMBL/GenBank/DDBJ whole genome shotgun (WGS) entry which is preliminary data.</text>
</comment>
<dbReference type="AlphaFoldDB" id="A0A1V2EV39"/>
<dbReference type="GO" id="GO:0006788">
    <property type="term" value="P:heme oxidation"/>
    <property type="evidence" value="ECO:0007669"/>
    <property type="project" value="InterPro"/>
</dbReference>
<dbReference type="GO" id="GO:0004392">
    <property type="term" value="F:heme oxygenase (decyclizing) activity"/>
    <property type="evidence" value="ECO:0007669"/>
    <property type="project" value="InterPro"/>
</dbReference>
<keyword evidence="3" id="KW-1185">Reference proteome</keyword>
<evidence type="ECO:0000256" key="1">
    <source>
        <dbReference type="SAM" id="MobiDB-lite"/>
    </source>
</evidence>
<dbReference type="Gene3D" id="1.20.910.10">
    <property type="entry name" value="Heme oxygenase-like"/>
    <property type="match status" value="1"/>
</dbReference>
<gene>
    <name evidence="2" type="ORF">SPHI_13270</name>
</gene>
<accession>A0A1V2EV39</accession>
<dbReference type="Proteomes" id="UP000188729">
    <property type="component" value="Unassembled WGS sequence"/>
</dbReference>
<dbReference type="STRING" id="1915074.SPHI_13270"/>
<evidence type="ECO:0000313" key="2">
    <source>
        <dbReference type="EMBL" id="ONF96542.1"/>
    </source>
</evidence>
<dbReference type="InterPro" id="IPR016053">
    <property type="entry name" value="Haem_Oase-like"/>
</dbReference>
<dbReference type="CDD" id="cd19166">
    <property type="entry name" value="HemeO-bac"/>
    <property type="match status" value="1"/>
</dbReference>
<dbReference type="EMBL" id="MPSB01000004">
    <property type="protein sequence ID" value="ONF96542.1"/>
    <property type="molecule type" value="Genomic_DNA"/>
</dbReference>
<evidence type="ECO:0000313" key="3">
    <source>
        <dbReference type="Proteomes" id="UP000188729"/>
    </source>
</evidence>
<dbReference type="Pfam" id="PF01126">
    <property type="entry name" value="Heme_oxygenase"/>
    <property type="match status" value="1"/>
</dbReference>
<protein>
    <submittedName>
        <fullName evidence="2">Heme oxygenase</fullName>
    </submittedName>
</protein>
<reference evidence="2 3" key="1">
    <citation type="submission" date="2016-11" db="EMBL/GenBank/DDBJ databases">
        <title>Genome sequence of Sphingomonas jeddahensis G39.</title>
        <authorList>
            <person name="Poehlein A."/>
            <person name="Wuebbeler J.H."/>
            <person name="Steinbuechel A."/>
            <person name="Daniel R."/>
        </authorList>
    </citation>
    <scope>NUCLEOTIDE SEQUENCE [LARGE SCALE GENOMIC DNA]</scope>
    <source>
        <strain evidence="2 3">G39</strain>
    </source>
</reference>